<dbReference type="InterPro" id="IPR017740">
    <property type="entry name" value="TssA-like"/>
</dbReference>
<gene>
    <name evidence="2" type="primary">tssA</name>
    <name evidence="2" type="ORF">HRQ87_02565</name>
</gene>
<dbReference type="PANTHER" id="PTHR37951:SF1">
    <property type="entry name" value="TYPE VI SECRETION SYSTEM COMPONENT TSSA1"/>
    <property type="match status" value="1"/>
</dbReference>
<sequence length="341" mass="37290">MLDLDKLFKTIADEAPSGEDLEYDADFIELETANQPGEERMIGESVIPAADPDYDQVIDLATALLDRTKDLRIAVTLANAALRTQGLPAFEQVLRYIRDCLENFWDSVHPQLDEEDDDDPTMRVNAVLGLTNRTTVLRSLRMAPLTNSRAFGRFCLRDLEIAAGEITPGSEIENVPSAQNISAAFQDQGADNLTETMAAIVALQDHAKAILAIFDDKLGALGPDLTPLLKMLHDIKQHLAKYTDNTLAEDDDVAPNVYTAAPKATPNLQGIGAINCPKDVVNAIDRIVDYYARNEPSSPLPLLLTRAKKLVSADFFTIMKDMAPLGVENVALIGGLDEDED</sequence>
<protein>
    <submittedName>
        <fullName evidence="2">Type VI secretion system protein TssA</fullName>
    </submittedName>
</protein>
<dbReference type="Proteomes" id="UP000777935">
    <property type="component" value="Unassembled WGS sequence"/>
</dbReference>
<comment type="caution">
    <text evidence="2">The sequence shown here is derived from an EMBL/GenBank/DDBJ whole genome shotgun (WGS) entry which is preliminary data.</text>
</comment>
<evidence type="ECO:0000313" key="3">
    <source>
        <dbReference type="Proteomes" id="UP000777935"/>
    </source>
</evidence>
<dbReference type="NCBIfam" id="TIGR03363">
    <property type="entry name" value="VI_chp_8"/>
    <property type="match status" value="1"/>
</dbReference>
<dbReference type="RefSeq" id="WP_174134885.1">
    <property type="nucleotide sequence ID" value="NZ_JABUFE010000001.1"/>
</dbReference>
<reference evidence="2 3" key="1">
    <citation type="submission" date="2020-06" db="EMBL/GenBank/DDBJ databases">
        <title>Sulfitobacter algicola sp. nov., isolated from green algae.</title>
        <authorList>
            <person name="Wang C."/>
        </authorList>
    </citation>
    <scope>NUCLEOTIDE SEQUENCE [LARGE SCALE GENOMIC DNA]</scope>
    <source>
        <strain evidence="2 3">1151</strain>
    </source>
</reference>
<evidence type="ECO:0000313" key="2">
    <source>
        <dbReference type="EMBL" id="NSX53674.1"/>
    </source>
</evidence>
<evidence type="ECO:0000259" key="1">
    <source>
        <dbReference type="Pfam" id="PF06812"/>
    </source>
</evidence>
<keyword evidence="3" id="KW-1185">Reference proteome</keyword>
<organism evidence="2 3">
    <name type="scientific">Parasulfitobacter algicola</name>
    <dbReference type="NCBI Taxonomy" id="2614809"/>
    <lineage>
        <taxon>Bacteria</taxon>
        <taxon>Pseudomonadati</taxon>
        <taxon>Pseudomonadota</taxon>
        <taxon>Alphaproteobacteria</taxon>
        <taxon>Rhodobacterales</taxon>
        <taxon>Roseobacteraceae</taxon>
        <taxon>Parasulfitobacter</taxon>
    </lineage>
</organism>
<feature type="domain" description="ImpA N-terminal" evidence="1">
    <location>
        <begin position="9"/>
        <end position="130"/>
    </location>
</feature>
<dbReference type="PANTHER" id="PTHR37951">
    <property type="entry name" value="CYTOPLASMIC PROTEIN-RELATED"/>
    <property type="match status" value="1"/>
</dbReference>
<dbReference type="InterPro" id="IPR010657">
    <property type="entry name" value="ImpA_N"/>
</dbReference>
<proteinExistence type="predicted"/>
<dbReference type="EMBL" id="JABUFE010000001">
    <property type="protein sequence ID" value="NSX53674.1"/>
    <property type="molecule type" value="Genomic_DNA"/>
</dbReference>
<name>A0ABX2ILE6_9RHOB</name>
<accession>A0ABX2ILE6</accession>
<dbReference type="Pfam" id="PF06812">
    <property type="entry name" value="ImpA_N"/>
    <property type="match status" value="1"/>
</dbReference>